<feature type="domain" description="Nitrite/sulphite reductase 4Fe-4S" evidence="8">
    <location>
        <begin position="138"/>
        <end position="285"/>
    </location>
</feature>
<dbReference type="EMBL" id="CP041166">
    <property type="protein sequence ID" value="QFR42970.1"/>
    <property type="molecule type" value="Genomic_DNA"/>
</dbReference>
<evidence type="ECO:0000256" key="2">
    <source>
        <dbReference type="ARBA" id="ARBA00022485"/>
    </source>
</evidence>
<name>A0AAJ4DMF5_9BACT</name>
<dbReference type="Pfam" id="PF03460">
    <property type="entry name" value="NIR_SIR_ferr"/>
    <property type="match status" value="2"/>
</dbReference>
<dbReference type="InterPro" id="IPR006067">
    <property type="entry name" value="NO2/SO3_Rdtase_4Fe4S_dom"/>
</dbReference>
<evidence type="ECO:0000259" key="8">
    <source>
        <dbReference type="Pfam" id="PF01077"/>
    </source>
</evidence>
<comment type="similarity">
    <text evidence="1">Belongs to the nitrite and sulfite reductase 4Fe-4S domain family.</text>
</comment>
<dbReference type="InterPro" id="IPR005117">
    <property type="entry name" value="NiRdtase/SiRdtase_haem-b_fer"/>
</dbReference>
<evidence type="ECO:0000256" key="1">
    <source>
        <dbReference type="ARBA" id="ARBA00010429"/>
    </source>
</evidence>
<sequence>MEALQKAYDARAKKLNKVEETKALKTPQEAFAMLESYAKNGYESISGEDKSYFLKCFGIYDKDAQTPQKFMIRVRISGGYLNAEQARVLGLIAQEFGEDYIDITTRSQIEFRYIDIKDIPTIFERMSAVGISSYQTGVDNFRNIVTDPLDAKGFDNVLPSYELLKTLERSFLHNYEWISALPRKFNTAITGSISNRCNAFSHDCCFVLAQKDGLYGYNMYLGGKVGKVAKSADIFLLPHEVPSAYGSIIDIFRRFGFRDNRNKNRLFFLVEAVGMEEIRSAICQNAGIDFARGGETMTKLDFNDPDHGKVQLRDGSFGIHMVVPAGIFSGSDLLSVADISEKFGNGEIRFDIEQSIYILSVKEIDALKNEAIFQKYKSVDSPYKNHLIACAGSQHCAFGVIENKNDAIKMAEYLEQKVPLHEGRVRMYWSGCVKGCGLHGLGDIGFEGCKVKVNGEMEGGVNISLGGKITSEGLEGYAVVKSASLRYAHLYVETLMLEYRRLKNHFENFEQFHERILKLYTPACIGFMMKIGAYLREKNIDVEIGFSEKVNTGKNEEFEVFEFGRRLYYKLAGKEAYSSYERFTNTLKNEKLQNIRELIPCVDENLALLCEKILDTKEQKRAVVFSELASYIKL</sequence>
<organism evidence="10 11">
    <name type="scientific">Sulfurimonas xiamenensis</name>
    <dbReference type="NCBI Taxonomy" id="2590021"/>
    <lineage>
        <taxon>Bacteria</taxon>
        <taxon>Pseudomonadati</taxon>
        <taxon>Campylobacterota</taxon>
        <taxon>Epsilonproteobacteria</taxon>
        <taxon>Campylobacterales</taxon>
        <taxon>Sulfurimonadaceae</taxon>
        <taxon>Sulfurimonas</taxon>
    </lineage>
</organism>
<keyword evidence="11" id="KW-1185">Reference proteome</keyword>
<reference evidence="11" key="1">
    <citation type="submission" date="2019-06" db="EMBL/GenBank/DDBJ databases">
        <title>Sulfurimonas gotlandica sp. nov., a chemoautotrophic and psychrotolerant epsilonproteobacterium isolated from a pelagic redoxcline, and an emended description of the genus Sulfurimonas.</title>
        <authorList>
            <person name="Wang S."/>
            <person name="Jiang L."/>
            <person name="Shao Z."/>
        </authorList>
    </citation>
    <scope>NUCLEOTIDE SEQUENCE [LARGE SCALE GENOMIC DNA]</scope>
    <source>
        <strain evidence="11">1-1N</strain>
    </source>
</reference>
<dbReference type="KEGG" id="suln:FJR47_03250"/>
<feature type="domain" description="Nitrite/Sulfite reductase ferredoxin-like" evidence="9">
    <location>
        <begin position="312"/>
        <end position="366"/>
    </location>
</feature>
<evidence type="ECO:0000256" key="3">
    <source>
        <dbReference type="ARBA" id="ARBA00022617"/>
    </source>
</evidence>
<dbReference type="Gene3D" id="3.30.413.10">
    <property type="entry name" value="Sulfite Reductase Hemoprotein, domain 1"/>
    <property type="match status" value="2"/>
</dbReference>
<protein>
    <submittedName>
        <fullName evidence="10">Ferredoxin--nitrite reductase</fullName>
    </submittedName>
</protein>
<evidence type="ECO:0000313" key="11">
    <source>
        <dbReference type="Proteomes" id="UP000326061"/>
    </source>
</evidence>
<dbReference type="SUPFAM" id="SSF56014">
    <property type="entry name" value="Nitrite and sulphite reductase 4Fe-4S domain-like"/>
    <property type="match status" value="2"/>
</dbReference>
<proteinExistence type="inferred from homology"/>
<dbReference type="GO" id="GO:0016491">
    <property type="term" value="F:oxidoreductase activity"/>
    <property type="evidence" value="ECO:0007669"/>
    <property type="project" value="UniProtKB-KW"/>
</dbReference>
<evidence type="ECO:0000256" key="4">
    <source>
        <dbReference type="ARBA" id="ARBA00022723"/>
    </source>
</evidence>
<dbReference type="PANTHER" id="PTHR32439:SF0">
    <property type="entry name" value="FERREDOXIN--NITRITE REDUCTASE, CHLOROPLASTIC"/>
    <property type="match status" value="1"/>
</dbReference>
<evidence type="ECO:0000256" key="5">
    <source>
        <dbReference type="ARBA" id="ARBA00023002"/>
    </source>
</evidence>
<dbReference type="AlphaFoldDB" id="A0AAJ4DMF5"/>
<dbReference type="InterPro" id="IPR051329">
    <property type="entry name" value="NIR_SIR_4Fe-4S"/>
</dbReference>
<dbReference type="InterPro" id="IPR006066">
    <property type="entry name" value="NO2/SO3_Rdtase_FeS/sirohaem_BS"/>
</dbReference>
<dbReference type="PANTHER" id="PTHR32439">
    <property type="entry name" value="FERREDOXIN--NITRITE REDUCTASE, CHLOROPLASTIC"/>
    <property type="match status" value="1"/>
</dbReference>
<keyword evidence="5" id="KW-0560">Oxidoreductase</keyword>
<dbReference type="GO" id="GO:0051539">
    <property type="term" value="F:4 iron, 4 sulfur cluster binding"/>
    <property type="evidence" value="ECO:0007669"/>
    <property type="project" value="UniProtKB-KW"/>
</dbReference>
<evidence type="ECO:0000313" key="10">
    <source>
        <dbReference type="EMBL" id="QFR42970.1"/>
    </source>
</evidence>
<gene>
    <name evidence="10" type="ORF">FJR47_03250</name>
</gene>
<keyword evidence="4" id="KW-0479">Metal-binding</keyword>
<keyword evidence="6" id="KW-0408">Iron</keyword>
<dbReference type="InterPro" id="IPR045854">
    <property type="entry name" value="NO2/SO3_Rdtase_4Fe4S_sf"/>
</dbReference>
<dbReference type="RefSeq" id="WP_152299033.1">
    <property type="nucleotide sequence ID" value="NZ_CP041166.1"/>
</dbReference>
<dbReference type="PROSITE" id="PS00365">
    <property type="entry name" value="NIR_SIR"/>
    <property type="match status" value="1"/>
</dbReference>
<dbReference type="GO" id="GO:0046872">
    <property type="term" value="F:metal ion binding"/>
    <property type="evidence" value="ECO:0007669"/>
    <property type="project" value="UniProtKB-KW"/>
</dbReference>
<dbReference type="Gene3D" id="3.90.480.20">
    <property type="match status" value="1"/>
</dbReference>
<accession>A0AAJ4DMF5</accession>
<feature type="domain" description="Nitrite/Sulfite reductase ferredoxin-like" evidence="9">
    <location>
        <begin position="67"/>
        <end position="128"/>
    </location>
</feature>
<keyword evidence="7" id="KW-0411">Iron-sulfur</keyword>
<evidence type="ECO:0000256" key="6">
    <source>
        <dbReference type="ARBA" id="ARBA00023004"/>
    </source>
</evidence>
<dbReference type="SUPFAM" id="SSF55124">
    <property type="entry name" value="Nitrite/Sulfite reductase N-terminal domain-like"/>
    <property type="match status" value="2"/>
</dbReference>
<dbReference type="InterPro" id="IPR036136">
    <property type="entry name" value="Nit/Sulf_reduc_fer-like_dom_sf"/>
</dbReference>
<dbReference type="Pfam" id="PF01077">
    <property type="entry name" value="NIR_SIR"/>
    <property type="match status" value="1"/>
</dbReference>
<keyword evidence="2" id="KW-0004">4Fe-4S</keyword>
<dbReference type="GO" id="GO:0020037">
    <property type="term" value="F:heme binding"/>
    <property type="evidence" value="ECO:0007669"/>
    <property type="project" value="InterPro"/>
</dbReference>
<dbReference type="Proteomes" id="UP000326061">
    <property type="component" value="Chromosome"/>
</dbReference>
<evidence type="ECO:0000256" key="7">
    <source>
        <dbReference type="ARBA" id="ARBA00023014"/>
    </source>
</evidence>
<evidence type="ECO:0000259" key="9">
    <source>
        <dbReference type="Pfam" id="PF03460"/>
    </source>
</evidence>
<keyword evidence="3" id="KW-0349">Heme</keyword>